<gene>
    <name evidence="7" type="primary">yesS_57</name>
    <name evidence="7" type="ORF">SK3146_05559</name>
</gene>
<reference evidence="7" key="1">
    <citation type="submission" date="2018-02" db="EMBL/GenBank/DDBJ databases">
        <authorList>
            <person name="Kim S.-K."/>
            <person name="Jung H.-I."/>
            <person name="Lee S.-W."/>
        </authorList>
    </citation>
    <scope>NUCLEOTIDE SEQUENCE</scope>
    <source>
        <strain evidence="7">SK3146</strain>
    </source>
</reference>
<accession>A0ABY4RUI2</accession>
<dbReference type="Proteomes" id="UP001057134">
    <property type="component" value="Chromosome"/>
</dbReference>
<feature type="region of interest" description="Disordered" evidence="4">
    <location>
        <begin position="144"/>
        <end position="169"/>
    </location>
</feature>
<dbReference type="SMART" id="SM00342">
    <property type="entry name" value="HTH_ARAC"/>
    <property type="match status" value="1"/>
</dbReference>
<dbReference type="EMBL" id="CP027059">
    <property type="protein sequence ID" value="UQZ86266.1"/>
    <property type="molecule type" value="Genomic_DNA"/>
</dbReference>
<feature type="compositionally biased region" description="Basic and acidic residues" evidence="4">
    <location>
        <begin position="773"/>
        <end position="786"/>
    </location>
</feature>
<evidence type="ECO:0000256" key="5">
    <source>
        <dbReference type="SAM" id="Phobius"/>
    </source>
</evidence>
<keyword evidence="5" id="KW-0472">Membrane</keyword>
<keyword evidence="3" id="KW-0804">Transcription</keyword>
<evidence type="ECO:0000313" key="7">
    <source>
        <dbReference type="EMBL" id="UQZ86266.1"/>
    </source>
</evidence>
<evidence type="ECO:0000259" key="6">
    <source>
        <dbReference type="PROSITE" id="PS01124"/>
    </source>
</evidence>
<feature type="transmembrane region" description="Helical" evidence="5">
    <location>
        <begin position="12"/>
        <end position="33"/>
    </location>
</feature>
<dbReference type="Gene3D" id="1.10.10.60">
    <property type="entry name" value="Homeodomain-like"/>
    <property type="match status" value="2"/>
</dbReference>
<dbReference type="InterPro" id="IPR018060">
    <property type="entry name" value="HTH_AraC"/>
</dbReference>
<dbReference type="Pfam" id="PF12833">
    <property type="entry name" value="HTH_18"/>
    <property type="match status" value="1"/>
</dbReference>
<evidence type="ECO:0000313" key="8">
    <source>
        <dbReference type="Proteomes" id="UP001057134"/>
    </source>
</evidence>
<feature type="transmembrane region" description="Helical" evidence="5">
    <location>
        <begin position="311"/>
        <end position="333"/>
    </location>
</feature>
<dbReference type="PANTHER" id="PTHR43280:SF10">
    <property type="entry name" value="REGULATORY PROTEIN POCR"/>
    <property type="match status" value="1"/>
</dbReference>
<dbReference type="PROSITE" id="PS01124">
    <property type="entry name" value="HTH_ARAC_FAMILY_2"/>
    <property type="match status" value="1"/>
</dbReference>
<feature type="domain" description="HTH araC/xylS-type" evidence="6">
    <location>
        <begin position="679"/>
        <end position="777"/>
    </location>
</feature>
<keyword evidence="5" id="KW-1133">Transmembrane helix</keyword>
<dbReference type="Pfam" id="PF17853">
    <property type="entry name" value="GGDEF_2"/>
    <property type="match status" value="1"/>
</dbReference>
<feature type="region of interest" description="Disordered" evidence="4">
    <location>
        <begin position="767"/>
        <end position="793"/>
    </location>
</feature>
<evidence type="ECO:0000256" key="4">
    <source>
        <dbReference type="SAM" id="MobiDB-lite"/>
    </source>
</evidence>
<keyword evidence="1" id="KW-0805">Transcription regulation</keyword>
<keyword evidence="2" id="KW-0238">DNA-binding</keyword>
<keyword evidence="5" id="KW-0812">Transmembrane</keyword>
<keyword evidence="8" id="KW-1185">Reference proteome</keyword>
<protein>
    <submittedName>
        <fullName evidence="7">HTH-type transcriptional regulator YesS</fullName>
    </submittedName>
</protein>
<proteinExistence type="predicted"/>
<name>A0ABY4RUI2_9BACL</name>
<evidence type="ECO:0000256" key="1">
    <source>
        <dbReference type="ARBA" id="ARBA00023015"/>
    </source>
</evidence>
<sequence>MKTQPNRYYARWVWLIFIMSALPVILLGLFSYGKSSGVVREQMNKETALSLQQTQMNVEHSLKVVDQAATHFLGSKIIQTALNEPLRPDQFQMYAQVKTELSSLQRLDTGIDDIQVWSKSGNWLINNEGLYRLDSWLASHAPEELPEPAAPSEWDAGAVKASSSPATGEDRAIWAEPSNESAASGTADDFCGIDVRLLKRLPLTAYRGSGAALIRIPACGLSRLISVNADHEAVLMYDREGRMLIKKGVALDDMERSLRQSVLKLPRQSGQYDTSMDRRSFTVTYRQSDYNGWTYVSVVPLDQLTRSSREIGWFTLYICAGLLLLSIMASLLWSRRLYRPIAQIYKEVLSQIGVAAPRKPLDEIQMIGEQVHTLFDAKKRLESRLEGQTGLLRTFVMVKLFLFGMKEGEIAERMESLGMRQNFSRFCVLALQLGALDNTRFTGKDIDLLLFAVNNMAEELIAEERRLQPIVLGRTQATVLTGNDVSDERLLSDAFAAARLMRQTAAEVLGLEVHIGISLSYRRLPDVPRAYEEAVEAAKRHAVFGEEGIGCFADLGENLTLHYAYPFALQSELFDAVKLADRERARPLLAEMLRQIEESSPNAHDMQYHAVRLLMNVLGLASGVARQAIPMPRQQALLDELFQLSLPESGEAWFMEQLIEPVIAGIEGQTEVRHRVLVKQMVEMVHAEFDTDLTIDTCADRLHYNASYLGTLFRKSMDVAFSVYLAQYRHHIALAWLKETDMPVKEIAERLRYNNSQNFIRSFRKTEGVSPGKFRESAREADEQTSREASIGG</sequence>
<dbReference type="PANTHER" id="PTHR43280">
    <property type="entry name" value="ARAC-FAMILY TRANSCRIPTIONAL REGULATOR"/>
    <property type="match status" value="1"/>
</dbReference>
<dbReference type="InterPro" id="IPR009057">
    <property type="entry name" value="Homeodomain-like_sf"/>
</dbReference>
<organism evidence="7 8">
    <name type="scientific">Paenibacillus konkukensis</name>
    <dbReference type="NCBI Taxonomy" id="2020716"/>
    <lineage>
        <taxon>Bacteria</taxon>
        <taxon>Bacillati</taxon>
        <taxon>Bacillota</taxon>
        <taxon>Bacilli</taxon>
        <taxon>Bacillales</taxon>
        <taxon>Paenibacillaceae</taxon>
        <taxon>Paenibacillus</taxon>
    </lineage>
</organism>
<reference evidence="7" key="2">
    <citation type="journal article" date="2021" name="J Anim Sci Technol">
        <title>Complete genome sequence of Paenibacillus konkukensis sp. nov. SK3146 as a potential probiotic strain.</title>
        <authorList>
            <person name="Jung H.I."/>
            <person name="Park S."/>
            <person name="Niu K.M."/>
            <person name="Lee S.W."/>
            <person name="Kothari D."/>
            <person name="Yi K.J."/>
            <person name="Kim S.K."/>
        </authorList>
    </citation>
    <scope>NUCLEOTIDE SEQUENCE</scope>
    <source>
        <strain evidence="7">SK3146</strain>
    </source>
</reference>
<evidence type="ECO:0000256" key="2">
    <source>
        <dbReference type="ARBA" id="ARBA00023125"/>
    </source>
</evidence>
<dbReference type="SUPFAM" id="SSF46689">
    <property type="entry name" value="Homeodomain-like"/>
    <property type="match status" value="1"/>
</dbReference>
<dbReference type="InterPro" id="IPR041522">
    <property type="entry name" value="CdaR_GGDEF"/>
</dbReference>
<evidence type="ECO:0000256" key="3">
    <source>
        <dbReference type="ARBA" id="ARBA00023163"/>
    </source>
</evidence>
<dbReference type="RefSeq" id="WP_249861818.1">
    <property type="nucleotide sequence ID" value="NZ_CP027059.1"/>
</dbReference>